<evidence type="ECO:0000313" key="1">
    <source>
        <dbReference type="EMBL" id="MFC3209709.1"/>
    </source>
</evidence>
<proteinExistence type="predicted"/>
<dbReference type="Proteomes" id="UP001595625">
    <property type="component" value="Unassembled WGS sequence"/>
</dbReference>
<dbReference type="EMBL" id="JBHRUJ010000001">
    <property type="protein sequence ID" value="MFC3209709.1"/>
    <property type="molecule type" value="Genomic_DNA"/>
</dbReference>
<gene>
    <name evidence="1" type="ORF">ACFOEJ_01295</name>
</gene>
<sequence>MDNQVIIIDFTKQDASIYVDLEVFDDVQKKTFREEVRFLDDLLYGDLVHDKRSPLSESCRIETIEYLKVYFDR</sequence>
<evidence type="ECO:0000313" key="2">
    <source>
        <dbReference type="Proteomes" id="UP001595625"/>
    </source>
</evidence>
<reference evidence="2" key="1">
    <citation type="journal article" date="2019" name="Int. J. Syst. Evol. Microbiol.">
        <title>The Global Catalogue of Microorganisms (GCM) 10K type strain sequencing project: providing services to taxonomists for standard genome sequencing and annotation.</title>
        <authorList>
            <consortium name="The Broad Institute Genomics Platform"/>
            <consortium name="The Broad Institute Genome Sequencing Center for Infectious Disease"/>
            <person name="Wu L."/>
            <person name="Ma J."/>
        </authorList>
    </citation>
    <scope>NUCLEOTIDE SEQUENCE [LARGE SCALE GENOMIC DNA]</scope>
    <source>
        <strain evidence="2">CCM 320</strain>
    </source>
</reference>
<protein>
    <recommendedName>
        <fullName evidence="3">DUF2442 domain-containing protein</fullName>
    </recommendedName>
</protein>
<organism evidence="1 2">
    <name type="scientific">Planomicrobium okeanokoites</name>
    <name type="common">Planococcus okeanokoites</name>
    <name type="synonym">Flavobacterium okeanokoites</name>
    <dbReference type="NCBI Taxonomy" id="244"/>
    <lineage>
        <taxon>Bacteria</taxon>
        <taxon>Bacillati</taxon>
        <taxon>Bacillota</taxon>
        <taxon>Bacilli</taxon>
        <taxon>Bacillales</taxon>
        <taxon>Caryophanaceae</taxon>
        <taxon>Planomicrobium</taxon>
    </lineage>
</organism>
<comment type="caution">
    <text evidence="1">The sequence shown here is derived from an EMBL/GenBank/DDBJ whole genome shotgun (WGS) entry which is preliminary data.</text>
</comment>
<dbReference type="RefSeq" id="WP_117313535.1">
    <property type="nucleotide sequence ID" value="NZ_CANNGD010000008.1"/>
</dbReference>
<evidence type="ECO:0008006" key="3">
    <source>
        <dbReference type="Google" id="ProtNLM"/>
    </source>
</evidence>
<keyword evidence="2" id="KW-1185">Reference proteome</keyword>
<accession>A0ABV7KH93</accession>
<name>A0ABV7KH93_PLAOK</name>